<gene>
    <name evidence="1" type="ORF">N7493_009789</name>
</gene>
<sequence length="118" mass="12919">MMAQRPLPKLVPGLVDPESMAGEQATIQACAVLEKLSAAIANGDFKALEQCFYTEQAYWRDQVALTYHIRTFRTPGAVASSLLETTKLRKITAEGIRVDGSAAFLPMTPVFVRIGLTF</sequence>
<reference evidence="1" key="1">
    <citation type="journal article" date="2023" name="IMA Fungus">
        <title>Comparative genomic study of the Penicillium genus elucidates a diverse pangenome and 15 lateral gene transfer events.</title>
        <authorList>
            <person name="Petersen C."/>
            <person name="Sorensen T."/>
            <person name="Nielsen M.R."/>
            <person name="Sondergaard T.E."/>
            <person name="Sorensen J.L."/>
            <person name="Fitzpatrick D.A."/>
            <person name="Frisvad J.C."/>
            <person name="Nielsen K.L."/>
        </authorList>
    </citation>
    <scope>NUCLEOTIDE SEQUENCE</scope>
    <source>
        <strain evidence="1">IBT 17514</strain>
    </source>
</reference>
<evidence type="ECO:0000313" key="1">
    <source>
        <dbReference type="EMBL" id="KAJ5710197.1"/>
    </source>
</evidence>
<proteinExistence type="predicted"/>
<name>A0AAD6MSK7_9EURO</name>
<keyword evidence="2" id="KW-1185">Reference proteome</keyword>
<dbReference type="EMBL" id="JAQJAN010000017">
    <property type="protein sequence ID" value="KAJ5710197.1"/>
    <property type="molecule type" value="Genomic_DNA"/>
</dbReference>
<dbReference type="Proteomes" id="UP001215712">
    <property type="component" value="Unassembled WGS sequence"/>
</dbReference>
<comment type="caution">
    <text evidence="1">The sequence shown here is derived from an EMBL/GenBank/DDBJ whole genome shotgun (WGS) entry which is preliminary data.</text>
</comment>
<organism evidence="1 2">
    <name type="scientific">Penicillium malachiteum</name>
    <dbReference type="NCBI Taxonomy" id="1324776"/>
    <lineage>
        <taxon>Eukaryota</taxon>
        <taxon>Fungi</taxon>
        <taxon>Dikarya</taxon>
        <taxon>Ascomycota</taxon>
        <taxon>Pezizomycotina</taxon>
        <taxon>Eurotiomycetes</taxon>
        <taxon>Eurotiomycetidae</taxon>
        <taxon>Eurotiales</taxon>
        <taxon>Aspergillaceae</taxon>
        <taxon>Penicillium</taxon>
    </lineage>
</organism>
<evidence type="ECO:0000313" key="2">
    <source>
        <dbReference type="Proteomes" id="UP001215712"/>
    </source>
</evidence>
<dbReference type="AlphaFoldDB" id="A0AAD6MSK7"/>
<reference evidence="1" key="2">
    <citation type="submission" date="2023-01" db="EMBL/GenBank/DDBJ databases">
        <authorList>
            <person name="Petersen C."/>
        </authorList>
    </citation>
    <scope>NUCLEOTIDE SEQUENCE</scope>
    <source>
        <strain evidence="1">IBT 17514</strain>
    </source>
</reference>
<protein>
    <submittedName>
        <fullName evidence="1">Uncharacterized protein</fullName>
    </submittedName>
</protein>
<accession>A0AAD6MSK7</accession>